<feature type="domain" description="Cytochrome C Planctomycete-type" evidence="3">
    <location>
        <begin position="60"/>
        <end position="117"/>
    </location>
</feature>
<dbReference type="AlphaFoldDB" id="A0A518B580"/>
<evidence type="ECO:0000259" key="2">
    <source>
        <dbReference type="Pfam" id="PF07587"/>
    </source>
</evidence>
<dbReference type="EMBL" id="CP036279">
    <property type="protein sequence ID" value="QDU62106.1"/>
    <property type="molecule type" value="Genomic_DNA"/>
</dbReference>
<dbReference type="KEGG" id="knv:Pan216_29720"/>
<evidence type="ECO:0000259" key="1">
    <source>
        <dbReference type="Pfam" id="PF07583"/>
    </source>
</evidence>
<dbReference type="GO" id="GO:0009055">
    <property type="term" value="F:electron transfer activity"/>
    <property type="evidence" value="ECO:0007669"/>
    <property type="project" value="InterPro"/>
</dbReference>
<dbReference type="PANTHER" id="PTHR35889">
    <property type="entry name" value="CYCLOINULO-OLIGOSACCHARIDE FRUCTANOTRANSFERASE-RELATED"/>
    <property type="match status" value="1"/>
</dbReference>
<dbReference type="InterPro" id="IPR036909">
    <property type="entry name" value="Cyt_c-like_dom_sf"/>
</dbReference>
<evidence type="ECO:0000313" key="4">
    <source>
        <dbReference type="EMBL" id="QDU62106.1"/>
    </source>
</evidence>
<feature type="domain" description="DUF1553" evidence="2">
    <location>
        <begin position="559"/>
        <end position="796"/>
    </location>
</feature>
<keyword evidence="5" id="KW-1185">Reference proteome</keyword>
<dbReference type="Pfam" id="PF07583">
    <property type="entry name" value="PSCyt2"/>
    <property type="match status" value="1"/>
</dbReference>
<dbReference type="SUPFAM" id="SSF46626">
    <property type="entry name" value="Cytochrome c"/>
    <property type="match status" value="1"/>
</dbReference>
<dbReference type="OrthoDB" id="127107at2"/>
<dbReference type="InterPro" id="IPR022655">
    <property type="entry name" value="DUF1553"/>
</dbReference>
<evidence type="ECO:0000313" key="5">
    <source>
        <dbReference type="Proteomes" id="UP000317093"/>
    </source>
</evidence>
<dbReference type="InterPro" id="IPR011444">
    <property type="entry name" value="DUF1549"/>
</dbReference>
<feature type="domain" description="DUF1549" evidence="1">
    <location>
        <begin position="184"/>
        <end position="388"/>
    </location>
</feature>
<dbReference type="InterPro" id="IPR013320">
    <property type="entry name" value="ConA-like_dom_sf"/>
</dbReference>
<protein>
    <submittedName>
        <fullName evidence="4">Planctomycete cytochrome C</fullName>
    </submittedName>
</protein>
<dbReference type="Proteomes" id="UP000317093">
    <property type="component" value="Chromosome"/>
</dbReference>
<dbReference type="Pfam" id="PF13385">
    <property type="entry name" value="Laminin_G_3"/>
    <property type="match status" value="1"/>
</dbReference>
<reference evidence="4 5" key="1">
    <citation type="submission" date="2019-02" db="EMBL/GenBank/DDBJ databases">
        <title>Deep-cultivation of Planctomycetes and their phenomic and genomic characterization uncovers novel biology.</title>
        <authorList>
            <person name="Wiegand S."/>
            <person name="Jogler M."/>
            <person name="Boedeker C."/>
            <person name="Pinto D."/>
            <person name="Vollmers J."/>
            <person name="Rivas-Marin E."/>
            <person name="Kohn T."/>
            <person name="Peeters S.H."/>
            <person name="Heuer A."/>
            <person name="Rast P."/>
            <person name="Oberbeckmann S."/>
            <person name="Bunk B."/>
            <person name="Jeske O."/>
            <person name="Meyerdierks A."/>
            <person name="Storesund J.E."/>
            <person name="Kallscheuer N."/>
            <person name="Luecker S."/>
            <person name="Lage O.M."/>
            <person name="Pohl T."/>
            <person name="Merkel B.J."/>
            <person name="Hornburger P."/>
            <person name="Mueller R.-W."/>
            <person name="Bruemmer F."/>
            <person name="Labrenz M."/>
            <person name="Spormann A.M."/>
            <person name="Op den Camp H."/>
            <person name="Overmann J."/>
            <person name="Amann R."/>
            <person name="Jetten M.S.M."/>
            <person name="Mascher T."/>
            <person name="Medema M.H."/>
            <person name="Devos D.P."/>
            <person name="Kaster A.-K."/>
            <person name="Ovreas L."/>
            <person name="Rohde M."/>
            <person name="Galperin M.Y."/>
            <person name="Jogler C."/>
        </authorList>
    </citation>
    <scope>NUCLEOTIDE SEQUENCE [LARGE SCALE GENOMIC DNA]</scope>
    <source>
        <strain evidence="4 5">Pan216</strain>
    </source>
</reference>
<name>A0A518B580_9BACT</name>
<gene>
    <name evidence="4" type="ORF">Pan216_29720</name>
</gene>
<dbReference type="Pfam" id="PF07587">
    <property type="entry name" value="PSD1"/>
    <property type="match status" value="1"/>
</dbReference>
<organism evidence="4 5">
    <name type="scientific">Kolteria novifilia</name>
    <dbReference type="NCBI Taxonomy" id="2527975"/>
    <lineage>
        <taxon>Bacteria</taxon>
        <taxon>Pseudomonadati</taxon>
        <taxon>Planctomycetota</taxon>
        <taxon>Planctomycetia</taxon>
        <taxon>Kolteriales</taxon>
        <taxon>Kolteriaceae</taxon>
        <taxon>Kolteria</taxon>
    </lineage>
</organism>
<evidence type="ECO:0000259" key="3">
    <source>
        <dbReference type="Pfam" id="PF07635"/>
    </source>
</evidence>
<dbReference type="InterPro" id="IPR011429">
    <property type="entry name" value="Cyt_c_Planctomycete-type"/>
</dbReference>
<proteinExistence type="predicted"/>
<dbReference type="SUPFAM" id="SSF49899">
    <property type="entry name" value="Concanavalin A-like lectins/glucanases"/>
    <property type="match status" value="1"/>
</dbReference>
<sequence length="1079" mass="122254">MVFLPTRSTRRAITWQLLALPTIFALLGTSPVIQAASTEADSEAARHFEEKVRPLLAAKCFSCHGPDKDKGGLRLDSRTAMLHGGESGDPAIVPGKPGESVLIEAIKYESYEMPPSGMMSAEEIAVLSTWVKNGAIWPGSENESGEIAKKEPKITEEDRAFWSFQPLSDPTPPRIEDDEWSRNPIDKFVLRRLKQEGLRPANRADRLTLLRRASFDLLGLPPTQEEIDAFLSDKAPDAYERLIERLLARPEYGERWARHWLDLVRYAESDGYRADGYRPTAWRYRDYVINAFNEDKPYDQFVKEQLAGDEIAPNDPDALAATGYLRHWSYEYNQRDVRTQWDYILNDVTDVTSDVFLGLGMACARCHDHKYDPILQDDYFRLQAFFAPILPREDIPFATPEQRAEHAKALAKWEKETAEIRAEIDELRKKGVEGAVRRAREMFPEDIQKLMLARPEEITPLERQLAALANRQVEDARKKKVNVAKDKKERYEQLTKKLKSMKKPTLPTGLTVTDIGSEAPKTIIPGDRKKRVIAPGFLTIFDPNPAVIETSPVPNSTGRRTTLARWITQEDHPLTSRVMVNRIWQHHFGRGLVSTPSDFGRLGEKPTHPELLDWLARRFVEEGWSIKNVHRLIMNSASYRQAALVPATQVAKEKDPSNNLLWRANIRRLDAEQARDAMLVASGELDEKRRGGASLSANSPVRSVYTKRYRNRPDPLLGSFDAPNGFASCSRRNVTTTATQALLMINGSWPLQRASAMAKRLEKLGVSDREMIETAYEWAYSRKPEHEELERTLAFLERQAGLKPERKETQLKTIVHSKTDKEGRSALYVREGDVQDRLQVPFSESLPSEDFTIEAIVQLRSLYPSANVRVIASQWDGNHQHPGWSFGVTSEKSAYKPRNLILQLIGDRGKGKPEYEVIASGLRVPLNKPVYVAASLKLKETGKLGVTFYMMDLSKPDAVLHAANTPHLVRKDYRPKGLPFFIGGRHHQSGQGWDGLIDEVRLSDVALTPEQLLVQNSSDRASTVGRWRFESDPGVYADSSKQHNNMEPTRFGANSSERMMALTDFCHSLLNSNEFLYVD</sequence>
<dbReference type="GO" id="GO:0020037">
    <property type="term" value="F:heme binding"/>
    <property type="evidence" value="ECO:0007669"/>
    <property type="project" value="InterPro"/>
</dbReference>
<dbReference type="PANTHER" id="PTHR35889:SF3">
    <property type="entry name" value="F-BOX DOMAIN-CONTAINING PROTEIN"/>
    <property type="match status" value="1"/>
</dbReference>
<dbReference type="Gene3D" id="2.60.120.200">
    <property type="match status" value="1"/>
</dbReference>
<accession>A0A518B580</accession>
<dbReference type="Pfam" id="PF07635">
    <property type="entry name" value="PSCyt1"/>
    <property type="match status" value="1"/>
</dbReference>
<dbReference type="RefSeq" id="WP_145258608.1">
    <property type="nucleotide sequence ID" value="NZ_CP036279.1"/>
</dbReference>